<keyword evidence="3 7" id="KW-0812">Transmembrane</keyword>
<feature type="transmembrane region" description="Helical" evidence="7">
    <location>
        <begin position="216"/>
        <end position="235"/>
    </location>
</feature>
<dbReference type="PANTHER" id="PTHR43791:SF97">
    <property type="entry name" value="ALLANTOATE TRANSPORTER, PUTATIVE (AFU_ORTHOLOGUE AFUA_1G14700)-RELATED"/>
    <property type="match status" value="1"/>
</dbReference>
<evidence type="ECO:0000256" key="6">
    <source>
        <dbReference type="SAM" id="MobiDB-lite"/>
    </source>
</evidence>
<feature type="transmembrane region" description="Helical" evidence="7">
    <location>
        <begin position="120"/>
        <end position="142"/>
    </location>
</feature>
<feature type="transmembrane region" description="Helical" evidence="7">
    <location>
        <begin position="372"/>
        <end position="392"/>
    </location>
</feature>
<keyword evidence="5 7" id="KW-0472">Membrane</keyword>
<feature type="transmembrane region" description="Helical" evidence="7">
    <location>
        <begin position="404"/>
        <end position="425"/>
    </location>
</feature>
<dbReference type="GO" id="GO:0022857">
    <property type="term" value="F:transmembrane transporter activity"/>
    <property type="evidence" value="ECO:0007669"/>
    <property type="project" value="InterPro"/>
</dbReference>
<dbReference type="GO" id="GO:0016020">
    <property type="term" value="C:membrane"/>
    <property type="evidence" value="ECO:0007669"/>
    <property type="project" value="UniProtKB-SubCell"/>
</dbReference>
<dbReference type="PROSITE" id="PS50850">
    <property type="entry name" value="MFS"/>
    <property type="match status" value="1"/>
</dbReference>
<dbReference type="InterPro" id="IPR011701">
    <property type="entry name" value="MFS"/>
</dbReference>
<dbReference type="Gene3D" id="1.20.1250.20">
    <property type="entry name" value="MFS general substrate transporter like domains"/>
    <property type="match status" value="2"/>
</dbReference>
<feature type="transmembrane region" description="Helical" evidence="7">
    <location>
        <begin position="282"/>
        <end position="306"/>
    </location>
</feature>
<evidence type="ECO:0000256" key="3">
    <source>
        <dbReference type="ARBA" id="ARBA00022692"/>
    </source>
</evidence>
<dbReference type="EMBL" id="JAAECE010000007">
    <property type="protein sequence ID" value="KAF1798501.1"/>
    <property type="molecule type" value="Genomic_DNA"/>
</dbReference>
<reference evidence="9 10" key="1">
    <citation type="submission" date="2019-09" db="EMBL/GenBank/DDBJ databases">
        <authorList>
            <consortium name="DOE Joint Genome Institute"/>
            <person name="Mondo S.J."/>
            <person name="Navarro-Mendoza M.I."/>
            <person name="Perez-Arques C."/>
            <person name="Panchal S."/>
            <person name="Nicolas F.E."/>
            <person name="Ganguly P."/>
            <person name="Pangilinan J."/>
            <person name="Grigoriev I."/>
            <person name="Heitman J."/>
            <person name="Sanya K."/>
            <person name="Garre V."/>
        </authorList>
    </citation>
    <scope>NUCLEOTIDE SEQUENCE [LARGE SCALE GENOMIC DNA]</scope>
    <source>
        <strain evidence="9 10">MU402</strain>
    </source>
</reference>
<gene>
    <name evidence="9" type="ORF">FB192DRAFT_1345409</name>
</gene>
<dbReference type="AlphaFoldDB" id="A0A8H4BAL1"/>
<dbReference type="InterPro" id="IPR020846">
    <property type="entry name" value="MFS_dom"/>
</dbReference>
<evidence type="ECO:0000313" key="10">
    <source>
        <dbReference type="Proteomes" id="UP000469890"/>
    </source>
</evidence>
<keyword evidence="4 7" id="KW-1133">Transmembrane helix</keyword>
<comment type="subcellular location">
    <subcellularLocation>
        <location evidence="1">Membrane</location>
        <topology evidence="1">Multi-pass membrane protein</topology>
    </subcellularLocation>
</comment>
<dbReference type="SUPFAM" id="SSF103473">
    <property type="entry name" value="MFS general substrate transporter"/>
    <property type="match status" value="1"/>
</dbReference>
<evidence type="ECO:0000256" key="2">
    <source>
        <dbReference type="ARBA" id="ARBA00022448"/>
    </source>
</evidence>
<dbReference type="Proteomes" id="UP000469890">
    <property type="component" value="Unassembled WGS sequence"/>
</dbReference>
<evidence type="ECO:0000256" key="5">
    <source>
        <dbReference type="ARBA" id="ARBA00023136"/>
    </source>
</evidence>
<feature type="region of interest" description="Disordered" evidence="6">
    <location>
        <begin position="1"/>
        <end position="35"/>
    </location>
</feature>
<evidence type="ECO:0000256" key="7">
    <source>
        <dbReference type="SAM" id="Phobius"/>
    </source>
</evidence>
<feature type="transmembrane region" description="Helical" evidence="7">
    <location>
        <begin position="90"/>
        <end position="108"/>
    </location>
</feature>
<feature type="transmembrane region" description="Helical" evidence="7">
    <location>
        <begin position="431"/>
        <end position="455"/>
    </location>
</feature>
<feature type="transmembrane region" description="Helical" evidence="7">
    <location>
        <begin position="178"/>
        <end position="196"/>
    </location>
</feature>
<keyword evidence="2" id="KW-0813">Transport</keyword>
<feature type="transmembrane region" description="Helical" evidence="7">
    <location>
        <begin position="49"/>
        <end position="65"/>
    </location>
</feature>
<comment type="caution">
    <text evidence="9">The sequence shown here is derived from an EMBL/GenBank/DDBJ whole genome shotgun (WGS) entry which is preliminary data.</text>
</comment>
<dbReference type="InterPro" id="IPR036259">
    <property type="entry name" value="MFS_trans_sf"/>
</dbReference>
<evidence type="ECO:0000256" key="4">
    <source>
        <dbReference type="ARBA" id="ARBA00022989"/>
    </source>
</evidence>
<evidence type="ECO:0000313" key="9">
    <source>
        <dbReference type="EMBL" id="KAF1798501.1"/>
    </source>
</evidence>
<feature type="compositionally biased region" description="Basic and acidic residues" evidence="6">
    <location>
        <begin position="1"/>
        <end position="20"/>
    </location>
</feature>
<evidence type="ECO:0000259" key="8">
    <source>
        <dbReference type="PROSITE" id="PS50850"/>
    </source>
</evidence>
<organism evidence="9 10">
    <name type="scientific">Mucor circinelloides f. lusitanicus</name>
    <name type="common">Mucor racemosus var. lusitanicus</name>
    <dbReference type="NCBI Taxonomy" id="29924"/>
    <lineage>
        <taxon>Eukaryota</taxon>
        <taxon>Fungi</taxon>
        <taxon>Fungi incertae sedis</taxon>
        <taxon>Mucoromycota</taxon>
        <taxon>Mucoromycotina</taxon>
        <taxon>Mucoromycetes</taxon>
        <taxon>Mucorales</taxon>
        <taxon>Mucorineae</taxon>
        <taxon>Mucoraceae</taxon>
        <taxon>Mucor</taxon>
    </lineage>
</organism>
<feature type="domain" description="Major facilitator superfamily (MFS) profile" evidence="8">
    <location>
        <begin position="53"/>
        <end position="461"/>
    </location>
</feature>
<name>A0A8H4BAL1_MUCCL</name>
<sequence>MMNEKEEVQHAEYVTDKVTQDDDFTESSDKSQPAAFVKSPEEAAFLRKLNWTVLPLVFLIVWIQFCDKSSLTVAAVLGIMEDTGMSGSQYSWVGSIFYLGYLVCQIPNNYLIQRLPVGRYLGAVLIIWGCVMGATAACHNFGQLLALRFLLGFFEGVTFPCLYIVLNTLYRKSEQSRCWGFIHVGTGLGTVIGVSISSGFAQLDGVKGLRAWRWSYIIYGVITVAIGALTFFCLVDDPHHKLLRLTEKEKEIVEDRSNDNRAVRNKEIKRDQIREAVKEARLWIVLFVFFLNNLQNGGIVTFSTLLVRGLGFNPRTSILLQIPNGICAATFGMGSVMIAHRIKRNTLMAVITATVSLLGCILLAVIPGTPKLVGLYLSWATTGTSALALTLVTNNVSGYTKKVFYNAIVIVGQNLGNFVGPLIMVQEQAPTYWGGIVGFCLGNALVIVLLGVLYIMMTRENKRRLANPPEEATDVYLDLTDKQDKNFIYKL</sequence>
<dbReference type="PANTHER" id="PTHR43791">
    <property type="entry name" value="PERMEASE-RELATED"/>
    <property type="match status" value="1"/>
</dbReference>
<feature type="transmembrane region" description="Helical" evidence="7">
    <location>
        <begin position="318"/>
        <end position="339"/>
    </location>
</feature>
<protein>
    <submittedName>
        <fullName evidence="9">Major facilitator superfamily domain-containing protein</fullName>
    </submittedName>
</protein>
<feature type="transmembrane region" description="Helical" evidence="7">
    <location>
        <begin position="346"/>
        <end position="366"/>
    </location>
</feature>
<evidence type="ECO:0000256" key="1">
    <source>
        <dbReference type="ARBA" id="ARBA00004141"/>
    </source>
</evidence>
<accession>A0A8H4BAL1</accession>
<proteinExistence type="predicted"/>
<feature type="transmembrane region" description="Helical" evidence="7">
    <location>
        <begin position="148"/>
        <end position="166"/>
    </location>
</feature>
<dbReference type="Pfam" id="PF07690">
    <property type="entry name" value="MFS_1"/>
    <property type="match status" value="1"/>
</dbReference>